<keyword evidence="1" id="KW-0805">Transcription regulation</keyword>
<gene>
    <name evidence="6" type="ORF">DI556_12980</name>
</gene>
<keyword evidence="3" id="KW-0804">Transcription</keyword>
<feature type="domain" description="IclR-ED" evidence="5">
    <location>
        <begin position="87"/>
        <end position="270"/>
    </location>
</feature>
<dbReference type="PANTHER" id="PTHR30136">
    <property type="entry name" value="HELIX-TURN-HELIX TRANSCRIPTIONAL REGULATOR, ICLR FAMILY"/>
    <property type="match status" value="1"/>
</dbReference>
<dbReference type="AlphaFoldDB" id="A0A2W5N6G0"/>
<dbReference type="NCBIfam" id="NF045644">
    <property type="entry name" value="TransRegBhcR"/>
    <property type="match status" value="1"/>
</dbReference>
<evidence type="ECO:0000259" key="4">
    <source>
        <dbReference type="PROSITE" id="PS51077"/>
    </source>
</evidence>
<dbReference type="PROSITE" id="PS51077">
    <property type="entry name" value="HTH_ICLR"/>
    <property type="match status" value="1"/>
</dbReference>
<dbReference type="PANTHER" id="PTHR30136:SF24">
    <property type="entry name" value="HTH-TYPE TRANSCRIPTIONAL REPRESSOR ALLR"/>
    <property type="match status" value="1"/>
</dbReference>
<keyword evidence="2" id="KW-0238">DNA-binding</keyword>
<dbReference type="SMART" id="SM00346">
    <property type="entry name" value="HTH_ICLR"/>
    <property type="match status" value="1"/>
</dbReference>
<dbReference type="Pfam" id="PF09339">
    <property type="entry name" value="HTH_IclR"/>
    <property type="match status" value="1"/>
</dbReference>
<dbReference type="Pfam" id="PF01614">
    <property type="entry name" value="IclR_C"/>
    <property type="match status" value="1"/>
</dbReference>
<protein>
    <submittedName>
        <fullName evidence="6">IclR family transcriptional regulator</fullName>
    </submittedName>
</protein>
<dbReference type="Gene3D" id="1.10.10.10">
    <property type="entry name" value="Winged helix-like DNA-binding domain superfamily/Winged helix DNA-binding domain"/>
    <property type="match status" value="1"/>
</dbReference>
<dbReference type="InterPro" id="IPR054844">
    <property type="entry name" value="TransRegBhcR"/>
</dbReference>
<dbReference type="InterPro" id="IPR050707">
    <property type="entry name" value="HTH_MetabolicPath_Reg"/>
</dbReference>
<evidence type="ECO:0000313" key="6">
    <source>
        <dbReference type="EMBL" id="PZQ49051.1"/>
    </source>
</evidence>
<dbReference type="InterPro" id="IPR005471">
    <property type="entry name" value="Tscrpt_reg_IclR_N"/>
</dbReference>
<organism evidence="6 7">
    <name type="scientific">Rhodovulum sulfidophilum</name>
    <name type="common">Rhodobacter sulfidophilus</name>
    <dbReference type="NCBI Taxonomy" id="35806"/>
    <lineage>
        <taxon>Bacteria</taxon>
        <taxon>Pseudomonadati</taxon>
        <taxon>Pseudomonadota</taxon>
        <taxon>Alphaproteobacteria</taxon>
        <taxon>Rhodobacterales</taxon>
        <taxon>Paracoccaceae</taxon>
        <taxon>Rhodovulum</taxon>
    </lineage>
</organism>
<dbReference type="Gene3D" id="3.30.450.40">
    <property type="match status" value="1"/>
</dbReference>
<evidence type="ECO:0000256" key="2">
    <source>
        <dbReference type="ARBA" id="ARBA00023125"/>
    </source>
</evidence>
<evidence type="ECO:0000313" key="7">
    <source>
        <dbReference type="Proteomes" id="UP000249185"/>
    </source>
</evidence>
<dbReference type="GO" id="GO:0003700">
    <property type="term" value="F:DNA-binding transcription factor activity"/>
    <property type="evidence" value="ECO:0007669"/>
    <property type="project" value="TreeGrafter"/>
</dbReference>
<accession>A0A2W5N6G0</accession>
<dbReference type="GO" id="GO:0045892">
    <property type="term" value="P:negative regulation of DNA-templated transcription"/>
    <property type="evidence" value="ECO:0007669"/>
    <property type="project" value="TreeGrafter"/>
</dbReference>
<dbReference type="GO" id="GO:0003677">
    <property type="term" value="F:DNA binding"/>
    <property type="evidence" value="ECO:0007669"/>
    <property type="project" value="UniProtKB-KW"/>
</dbReference>
<dbReference type="InterPro" id="IPR029016">
    <property type="entry name" value="GAF-like_dom_sf"/>
</dbReference>
<dbReference type="Proteomes" id="UP000249185">
    <property type="component" value="Unassembled WGS sequence"/>
</dbReference>
<evidence type="ECO:0000256" key="1">
    <source>
        <dbReference type="ARBA" id="ARBA00023015"/>
    </source>
</evidence>
<reference evidence="6 7" key="1">
    <citation type="submission" date="2017-08" db="EMBL/GenBank/DDBJ databases">
        <title>Infants hospitalized years apart are colonized by the same room-sourced microbial strains.</title>
        <authorList>
            <person name="Brooks B."/>
            <person name="Olm M.R."/>
            <person name="Firek B.A."/>
            <person name="Baker R."/>
            <person name="Thomas B.C."/>
            <person name="Morowitz M.J."/>
            <person name="Banfield J.F."/>
        </authorList>
    </citation>
    <scope>NUCLEOTIDE SEQUENCE [LARGE SCALE GENOMIC DNA]</scope>
    <source>
        <strain evidence="6">S2_005_002_R2_34</strain>
    </source>
</reference>
<dbReference type="EMBL" id="QFPW01000009">
    <property type="protein sequence ID" value="PZQ49051.1"/>
    <property type="molecule type" value="Genomic_DNA"/>
</dbReference>
<dbReference type="PROSITE" id="PS51078">
    <property type="entry name" value="ICLR_ED"/>
    <property type="match status" value="1"/>
</dbReference>
<dbReference type="SUPFAM" id="SSF55781">
    <property type="entry name" value="GAF domain-like"/>
    <property type="match status" value="1"/>
</dbReference>
<comment type="caution">
    <text evidence="6">The sequence shown here is derived from an EMBL/GenBank/DDBJ whole genome shotgun (WGS) entry which is preliminary data.</text>
</comment>
<evidence type="ECO:0000259" key="5">
    <source>
        <dbReference type="PROSITE" id="PS51078"/>
    </source>
</evidence>
<dbReference type="SUPFAM" id="SSF46785">
    <property type="entry name" value="Winged helix' DNA-binding domain"/>
    <property type="match status" value="1"/>
</dbReference>
<sequence>MTEAAKRGRGRPKAFTPVPEQTTVQALDRALVILKALAGADRGLSLTEIAEATDQAPATVYRALSTFAAHGIAESQGASQLWFVGPEAFRIGNAFLGRSSLVEHARRAMRELMAETGETANLAVADGAEVIFLSQVETHQPIRAFFRPGTRGPIHAAGIGKALLAYAAPEQVARLIGAGPLEAYTARTITDRAALEADLARIRARGWAMDDEERTEGMRCVAAPVFNEFREAVAGVSISGPTVRVTPDRAEAIGAAVRAAADRVTRATGGTPVPGHA</sequence>
<evidence type="ECO:0000256" key="3">
    <source>
        <dbReference type="ARBA" id="ARBA00023163"/>
    </source>
</evidence>
<dbReference type="InterPro" id="IPR036388">
    <property type="entry name" value="WH-like_DNA-bd_sf"/>
</dbReference>
<feature type="domain" description="HTH iclR-type" evidence="4">
    <location>
        <begin position="24"/>
        <end position="86"/>
    </location>
</feature>
<dbReference type="InterPro" id="IPR036390">
    <property type="entry name" value="WH_DNA-bd_sf"/>
</dbReference>
<dbReference type="InterPro" id="IPR014757">
    <property type="entry name" value="Tscrpt_reg_IclR_C"/>
</dbReference>
<name>A0A2W5N6G0_RHOSU</name>
<proteinExistence type="predicted"/>